<keyword evidence="3" id="KW-1185">Reference proteome</keyword>
<dbReference type="EMBL" id="JALBWM010000117">
    <property type="protein sequence ID" value="MCO1336271.1"/>
    <property type="molecule type" value="Genomic_DNA"/>
</dbReference>
<keyword evidence="1" id="KW-0812">Transmembrane</keyword>
<sequence>MVNLTEQQAEAVANRVAKKTVEELLQKLGMDTEDVREQQKDFAHLRQQRQASEQVAAWSKRILLGIFISSLVGILVAGLKAGLNVKG</sequence>
<organism evidence="2 3">
    <name type="scientific">Microbulbifer okhotskensis</name>
    <dbReference type="NCBI Taxonomy" id="2926617"/>
    <lineage>
        <taxon>Bacteria</taxon>
        <taxon>Pseudomonadati</taxon>
        <taxon>Pseudomonadota</taxon>
        <taxon>Gammaproteobacteria</taxon>
        <taxon>Cellvibrionales</taxon>
        <taxon>Microbulbiferaceae</taxon>
        <taxon>Microbulbifer</taxon>
    </lineage>
</organism>
<dbReference type="AlphaFoldDB" id="A0A9X2J951"/>
<reference evidence="2" key="1">
    <citation type="journal article" date="2022" name="Arch. Microbiol.">
        <title>Microbulbifer okhotskensis sp. nov., isolated from a deep bottom sediment of the Okhotsk Sea.</title>
        <authorList>
            <person name="Romanenko L."/>
            <person name="Kurilenko V."/>
            <person name="Otstavnykh N."/>
            <person name="Velansky P."/>
            <person name="Isaeva M."/>
            <person name="Mikhailov V."/>
        </authorList>
    </citation>
    <scope>NUCLEOTIDE SEQUENCE</scope>
    <source>
        <strain evidence="2">OS29</strain>
    </source>
</reference>
<comment type="caution">
    <text evidence="2">The sequence shown here is derived from an EMBL/GenBank/DDBJ whole genome shotgun (WGS) entry which is preliminary data.</text>
</comment>
<accession>A0A9X2J951</accession>
<feature type="transmembrane region" description="Helical" evidence="1">
    <location>
        <begin position="62"/>
        <end position="83"/>
    </location>
</feature>
<proteinExistence type="predicted"/>
<evidence type="ECO:0000313" key="3">
    <source>
        <dbReference type="Proteomes" id="UP001139028"/>
    </source>
</evidence>
<keyword evidence="1" id="KW-1133">Transmembrane helix</keyword>
<dbReference type="RefSeq" id="WP_252471835.1">
    <property type="nucleotide sequence ID" value="NZ_JALBWM010000117.1"/>
</dbReference>
<gene>
    <name evidence="2" type="ORF">MO867_18220</name>
</gene>
<name>A0A9X2J951_9GAMM</name>
<keyword evidence="1" id="KW-0472">Membrane</keyword>
<dbReference type="Proteomes" id="UP001139028">
    <property type="component" value="Unassembled WGS sequence"/>
</dbReference>
<protein>
    <submittedName>
        <fullName evidence="2">Uncharacterized protein</fullName>
    </submittedName>
</protein>
<evidence type="ECO:0000313" key="2">
    <source>
        <dbReference type="EMBL" id="MCO1336271.1"/>
    </source>
</evidence>
<evidence type="ECO:0000256" key="1">
    <source>
        <dbReference type="SAM" id="Phobius"/>
    </source>
</evidence>